<evidence type="ECO:0000256" key="1">
    <source>
        <dbReference type="ARBA" id="ARBA00001947"/>
    </source>
</evidence>
<dbReference type="EMBL" id="JAAVJS010000914">
    <property type="protein sequence ID" value="NJX17657.1"/>
    <property type="molecule type" value="Genomic_DNA"/>
</dbReference>
<evidence type="ECO:0000256" key="3">
    <source>
        <dbReference type="ARBA" id="ARBA00022801"/>
    </source>
</evidence>
<reference evidence="5 6" key="1">
    <citation type="submission" date="2020-03" db="EMBL/GenBank/DDBJ databases">
        <title>Tamlana sp. nov, isolated from XXX.</title>
        <authorList>
            <person name="Cao W.R."/>
        </authorList>
    </citation>
    <scope>NUCLEOTIDE SEQUENCE [LARGE SCALE GENOMIC DNA]</scope>
    <source>
        <strain evidence="5 6">HST1-43</strain>
    </source>
</reference>
<sequence>RLLEEDYGFSAQRSFNITSRIMQGGGFTKDISYLKGLLQLKKHLEDGGEISPLLTGKFALEHLQIIKELEERRVLKANNLIPRYLNTEETKE</sequence>
<keyword evidence="2" id="KW-0645">Protease</keyword>
<protein>
    <submittedName>
        <fullName evidence="5">DUF1704 domain-containing protein</fullName>
    </submittedName>
</protein>
<dbReference type="RefSeq" id="WP_167920598.1">
    <property type="nucleotide sequence ID" value="NZ_JAAVJS010000914.1"/>
</dbReference>
<dbReference type="Pfam" id="PF08014">
    <property type="entry name" value="MATCAP"/>
    <property type="match status" value="1"/>
</dbReference>
<dbReference type="InterPro" id="IPR012548">
    <property type="entry name" value="MATCAP"/>
</dbReference>
<evidence type="ECO:0000256" key="4">
    <source>
        <dbReference type="ARBA" id="ARBA00023049"/>
    </source>
</evidence>
<proteinExistence type="predicted"/>
<feature type="non-terminal residue" evidence="5">
    <location>
        <position position="92"/>
    </location>
</feature>
<name>A0ABX1DH68_9FLAO</name>
<evidence type="ECO:0000313" key="6">
    <source>
        <dbReference type="Proteomes" id="UP000760545"/>
    </source>
</evidence>
<keyword evidence="3" id="KW-0378">Hydrolase</keyword>
<dbReference type="Proteomes" id="UP000760545">
    <property type="component" value="Unassembled WGS sequence"/>
</dbReference>
<comment type="caution">
    <text evidence="5">The sequence shown here is derived from an EMBL/GenBank/DDBJ whole genome shotgun (WGS) entry which is preliminary data.</text>
</comment>
<feature type="non-terminal residue" evidence="5">
    <location>
        <position position="1"/>
    </location>
</feature>
<accession>A0ABX1DH68</accession>
<keyword evidence="4" id="KW-0482">Metalloprotease</keyword>
<gene>
    <name evidence="5" type="ORF">HC176_19495</name>
</gene>
<evidence type="ECO:0000313" key="5">
    <source>
        <dbReference type="EMBL" id="NJX17657.1"/>
    </source>
</evidence>
<keyword evidence="6" id="KW-1185">Reference proteome</keyword>
<evidence type="ECO:0000256" key="2">
    <source>
        <dbReference type="ARBA" id="ARBA00022670"/>
    </source>
</evidence>
<organism evidence="5 6">
    <name type="scientific">Tamlana crocina</name>
    <dbReference type="NCBI Taxonomy" id="393006"/>
    <lineage>
        <taxon>Bacteria</taxon>
        <taxon>Pseudomonadati</taxon>
        <taxon>Bacteroidota</taxon>
        <taxon>Flavobacteriia</taxon>
        <taxon>Flavobacteriales</taxon>
        <taxon>Flavobacteriaceae</taxon>
        <taxon>Tamlana</taxon>
    </lineage>
</organism>
<comment type="cofactor">
    <cofactor evidence="1">
        <name>Zn(2+)</name>
        <dbReference type="ChEBI" id="CHEBI:29105"/>
    </cofactor>
</comment>